<dbReference type="InterPro" id="IPR009078">
    <property type="entry name" value="Ferritin-like_SF"/>
</dbReference>
<sequence>MKPLICQLPYPSAENLQKDVRSGRIISFAYATLCGEISATLQYLYHSLHLTNKQHAEVLESIALAEMKHTKILAECMLKLGVNPLYVQYPCSQTWFNTSQISRSTAPQKMLMDDIQGEMNAITEYKKMLYVLTNQDVAAIVQRIILDEQLHLDALKELLEKQA</sequence>
<dbReference type="AlphaFoldDB" id="A0A9D1MYC3"/>
<reference evidence="2" key="2">
    <citation type="journal article" date="2021" name="PeerJ">
        <title>Extensive microbial diversity within the chicken gut microbiome revealed by metagenomics and culture.</title>
        <authorList>
            <person name="Gilroy R."/>
            <person name="Ravi A."/>
            <person name="Getino M."/>
            <person name="Pursley I."/>
            <person name="Horton D.L."/>
            <person name="Alikhan N.F."/>
            <person name="Baker D."/>
            <person name="Gharbi K."/>
            <person name="Hall N."/>
            <person name="Watson M."/>
            <person name="Adriaenssens E.M."/>
            <person name="Foster-Nyarko E."/>
            <person name="Jarju S."/>
            <person name="Secka A."/>
            <person name="Antonio M."/>
            <person name="Oren A."/>
            <person name="Chaudhuri R.R."/>
            <person name="La Ragione R."/>
            <person name="Hildebrand F."/>
            <person name="Pallen M.J."/>
        </authorList>
    </citation>
    <scope>NUCLEOTIDE SEQUENCE</scope>
    <source>
        <strain evidence="2">ChiHjej12B11-7776</strain>
    </source>
</reference>
<reference evidence="2" key="1">
    <citation type="submission" date="2020-10" db="EMBL/GenBank/DDBJ databases">
        <authorList>
            <person name="Gilroy R."/>
        </authorList>
    </citation>
    <scope>NUCLEOTIDE SEQUENCE</scope>
    <source>
        <strain evidence="2">ChiHjej12B11-7776</strain>
    </source>
</reference>
<accession>A0A9D1MYC3</accession>
<dbReference type="InterPro" id="IPR012347">
    <property type="entry name" value="Ferritin-like"/>
</dbReference>
<dbReference type="SUPFAM" id="SSF47240">
    <property type="entry name" value="Ferritin-like"/>
    <property type="match status" value="1"/>
</dbReference>
<dbReference type="GO" id="GO:0046872">
    <property type="term" value="F:metal ion binding"/>
    <property type="evidence" value="ECO:0007669"/>
    <property type="project" value="InterPro"/>
</dbReference>
<protein>
    <recommendedName>
        <fullName evidence="1">Rubrerythrin diiron-binding domain-containing protein</fullName>
    </recommendedName>
</protein>
<comment type="caution">
    <text evidence="2">The sequence shown here is derived from an EMBL/GenBank/DDBJ whole genome shotgun (WGS) entry which is preliminary data.</text>
</comment>
<dbReference type="GO" id="GO:0016491">
    <property type="term" value="F:oxidoreductase activity"/>
    <property type="evidence" value="ECO:0007669"/>
    <property type="project" value="InterPro"/>
</dbReference>
<evidence type="ECO:0000259" key="1">
    <source>
        <dbReference type="Pfam" id="PF02915"/>
    </source>
</evidence>
<feature type="domain" description="Rubrerythrin diiron-binding" evidence="1">
    <location>
        <begin position="34"/>
        <end position="159"/>
    </location>
</feature>
<gene>
    <name evidence="2" type="ORF">IAC72_04490</name>
</gene>
<evidence type="ECO:0000313" key="2">
    <source>
        <dbReference type="EMBL" id="HIU91248.1"/>
    </source>
</evidence>
<dbReference type="InterPro" id="IPR003251">
    <property type="entry name" value="Rr_diiron-bd_dom"/>
</dbReference>
<name>A0A9D1MYC3_9BACT</name>
<dbReference type="Gene3D" id="1.20.1260.10">
    <property type="match status" value="1"/>
</dbReference>
<proteinExistence type="predicted"/>
<dbReference type="EMBL" id="DVOC01000076">
    <property type="protein sequence ID" value="HIU91248.1"/>
    <property type="molecule type" value="Genomic_DNA"/>
</dbReference>
<organism evidence="2 3">
    <name type="scientific">Candidatus Fimimonas merdipullorum</name>
    <dbReference type="NCBI Taxonomy" id="2840822"/>
    <lineage>
        <taxon>Bacteria</taxon>
        <taxon>Pseudomonadati</taxon>
        <taxon>Myxococcota</taxon>
        <taxon>Myxococcia</taxon>
        <taxon>Myxococcales</taxon>
        <taxon>Cystobacterineae</taxon>
        <taxon>Myxococcaceae</taxon>
        <taxon>Myxococcaceae incertae sedis</taxon>
        <taxon>Candidatus Fimimonas</taxon>
    </lineage>
</organism>
<dbReference type="Pfam" id="PF02915">
    <property type="entry name" value="Rubrerythrin"/>
    <property type="match status" value="1"/>
</dbReference>
<evidence type="ECO:0000313" key="3">
    <source>
        <dbReference type="Proteomes" id="UP000886852"/>
    </source>
</evidence>
<dbReference type="Proteomes" id="UP000886852">
    <property type="component" value="Unassembled WGS sequence"/>
</dbReference>